<name>A0A6C0AEU5_9ZZZZ</name>
<feature type="transmembrane region" description="Helical" evidence="1">
    <location>
        <begin position="7"/>
        <end position="23"/>
    </location>
</feature>
<feature type="transmembrane region" description="Helical" evidence="1">
    <location>
        <begin position="66"/>
        <end position="86"/>
    </location>
</feature>
<dbReference type="AlphaFoldDB" id="A0A6C0AEU5"/>
<keyword evidence="1" id="KW-0812">Transmembrane</keyword>
<evidence type="ECO:0000313" key="2">
    <source>
        <dbReference type="EMBL" id="QHS78206.1"/>
    </source>
</evidence>
<proteinExistence type="predicted"/>
<reference evidence="2" key="1">
    <citation type="journal article" date="2020" name="Nature">
        <title>Giant virus diversity and host interactions through global metagenomics.</title>
        <authorList>
            <person name="Schulz F."/>
            <person name="Roux S."/>
            <person name="Paez-Espino D."/>
            <person name="Jungbluth S."/>
            <person name="Walsh D.A."/>
            <person name="Denef V.J."/>
            <person name="McMahon K.D."/>
            <person name="Konstantinidis K.T."/>
            <person name="Eloe-Fadrosh E.A."/>
            <person name="Kyrpides N.C."/>
            <person name="Woyke T."/>
        </authorList>
    </citation>
    <scope>NUCLEOTIDE SEQUENCE</scope>
    <source>
        <strain evidence="2">GVMAG-S-1021933-23</strain>
    </source>
</reference>
<keyword evidence="1" id="KW-0472">Membrane</keyword>
<keyword evidence="1" id="KW-1133">Transmembrane helix</keyword>
<dbReference type="EMBL" id="MN740595">
    <property type="protein sequence ID" value="QHS78206.1"/>
    <property type="molecule type" value="Genomic_DNA"/>
</dbReference>
<evidence type="ECO:0000256" key="1">
    <source>
        <dbReference type="SAM" id="Phobius"/>
    </source>
</evidence>
<accession>A0A6C0AEU5</accession>
<protein>
    <submittedName>
        <fullName evidence="2">Uncharacterized protein</fullName>
    </submittedName>
</protein>
<sequence length="87" mass="10381">MDLFYSLIIYIIFLVLVFFIFYFCGCGFWKALVISLILSQALLWLLKSPYNINIKEEYGSIYGMYIFINIMTIVVVYLYVLFSFFFS</sequence>
<organism evidence="2">
    <name type="scientific">viral metagenome</name>
    <dbReference type="NCBI Taxonomy" id="1070528"/>
    <lineage>
        <taxon>unclassified sequences</taxon>
        <taxon>metagenomes</taxon>
        <taxon>organismal metagenomes</taxon>
    </lineage>
</organism>